<dbReference type="Pfam" id="PF02412">
    <property type="entry name" value="TSP_3"/>
    <property type="match status" value="1"/>
</dbReference>
<feature type="compositionally biased region" description="Acidic residues" evidence="3">
    <location>
        <begin position="619"/>
        <end position="631"/>
    </location>
</feature>
<feature type="compositionally biased region" description="Acidic residues" evidence="3">
    <location>
        <begin position="668"/>
        <end position="677"/>
    </location>
</feature>
<keyword evidence="4" id="KW-0812">Transmembrane</keyword>
<evidence type="ECO:0008006" key="6">
    <source>
        <dbReference type="Google" id="ProtNLM"/>
    </source>
</evidence>
<organism evidence="5">
    <name type="scientific">uncultured organism HF70_19B12</name>
    <dbReference type="NCBI Taxonomy" id="357602"/>
    <lineage>
        <taxon>unclassified sequences</taxon>
        <taxon>environmental samples</taxon>
    </lineage>
</organism>
<dbReference type="Gene3D" id="4.10.1080.10">
    <property type="entry name" value="TSP type-3 repeat"/>
    <property type="match status" value="3"/>
</dbReference>
<dbReference type="GO" id="GO:0005509">
    <property type="term" value="F:calcium ion binding"/>
    <property type="evidence" value="ECO:0007669"/>
    <property type="project" value="InterPro"/>
</dbReference>
<name>Q2Q0H4_9ZZZZ</name>
<evidence type="ECO:0000313" key="5">
    <source>
        <dbReference type="EMBL" id="ABB82956.1"/>
    </source>
</evidence>
<keyword evidence="4" id="KW-0472">Membrane</keyword>
<keyword evidence="2" id="KW-0106">Calcium</keyword>
<reference evidence="5" key="1">
    <citation type="journal article" date="2006" name="Nature">
        <title>Proteorhodopsin lateral gene transfer between marine planktonic Bacteria and Archaea.</title>
        <authorList>
            <person name="Frigaard N.U."/>
            <person name="Martinez A."/>
            <person name="Mincer T.J."/>
            <person name="DeLong E.F."/>
        </authorList>
    </citation>
    <scope>NUCLEOTIDE SEQUENCE</scope>
</reference>
<keyword evidence="4" id="KW-1133">Transmembrane helix</keyword>
<feature type="compositionally biased region" description="Acidic residues" evidence="3">
    <location>
        <begin position="465"/>
        <end position="477"/>
    </location>
</feature>
<dbReference type="GO" id="GO:0007155">
    <property type="term" value="P:cell adhesion"/>
    <property type="evidence" value="ECO:0007669"/>
    <property type="project" value="InterPro"/>
</dbReference>
<sequence>MNEMNRDKILASTAVLMMIFVTASQIVGSVELEEERSASRFTSSDTGSAIQYTASHTTVMVGPADRTAVLEMPGGHDYSRPLPLVVAMHGFGGYGQRIVDRMVLTDSVHENEHLLLKPDGLRHMQAFPQPRFWNATDACCIQGGSWGPTYTDDVSWLESIVDDAVLNYGADPEGIIFMGYSNGAFMSHRMACERGTMIKSIVALNGVTWNDFTKCLNTGSPDILHVHATDDDWVEYDGAPQISMAGNPMGPSPHPGANTTLSNWANRYGCDQNRVLQGTLDLSAMLSGYETDILDYPNCGSGERVTHWRINDGMHNDFFPFDGTDVWADVTLDWALQGFVRDSDGDGYRDDVDAFIYNPNEWIDADGDGVGANTDECDNDPSSYVDEDGDGYCVPADLFPDDPAEWFDSDMDGVGDNADLFPNNPADWADTDGDGVGDNTDAFPNWPGEWADTDGDGIGDNGDAFPEDPNETLDSDGDGVGNNADAFPGDPLETADTDGDGIGDNGDLFPNDPNDWADKDNDGVGNNADAFPNDPYEWSDIDNDGVGDNADAFPTDPSETADTDGDGIGDNADAFPADPSETADFDGDGVGNNADAFPADPSETADTDGDGAGDNFDAFPEDASETLDSDGDGVGNNADAFPNDPAESEDSDGDGVGDNADAFPNDPAESEDSDGDGVGDNADAFPRWEGETIDSDKDGVGDNADLFPNDPFETADADGDGVGDNADFRPYDKDVQLESDLESFPIITIVAAVAIAAFGLIIFQQVVLNKPSKSNKSGKKSRGGANKKSGGKGKKRLFSKDEIPDREAAVDWAQTTLEEGESEDSVAEQLQATGWSKAQTRAIIKLSKK</sequence>
<dbReference type="SUPFAM" id="SSF53474">
    <property type="entry name" value="alpha/beta-Hydrolases"/>
    <property type="match status" value="1"/>
</dbReference>
<keyword evidence="1" id="KW-0732">Signal</keyword>
<proteinExistence type="predicted"/>
<feature type="region of interest" description="Disordered" evidence="3">
    <location>
        <begin position="771"/>
        <end position="802"/>
    </location>
</feature>
<protein>
    <recommendedName>
        <fullName evidence="6">Phospholipase/carboxylesterase/thioesterase domain-containing protein</fullName>
    </recommendedName>
</protein>
<evidence type="ECO:0000256" key="1">
    <source>
        <dbReference type="ARBA" id="ARBA00022729"/>
    </source>
</evidence>
<feature type="region of interest" description="Disordered" evidence="3">
    <location>
        <begin position="430"/>
        <end position="730"/>
    </location>
</feature>
<dbReference type="AlphaFoldDB" id="Q2Q0H4"/>
<dbReference type="PANTHER" id="PTHR10199">
    <property type="entry name" value="THROMBOSPONDIN"/>
    <property type="match status" value="1"/>
</dbReference>
<evidence type="ECO:0000256" key="3">
    <source>
        <dbReference type="SAM" id="MobiDB-lite"/>
    </source>
</evidence>
<accession>Q2Q0H4</accession>
<dbReference type="InterPro" id="IPR028974">
    <property type="entry name" value="TSP_type-3_rpt"/>
</dbReference>
<feature type="transmembrane region" description="Helical" evidence="4">
    <location>
        <begin position="744"/>
        <end position="763"/>
    </location>
</feature>
<feature type="compositionally biased region" description="Acidic residues" evidence="3">
    <location>
        <begin position="646"/>
        <end position="655"/>
    </location>
</feature>
<evidence type="ECO:0000256" key="2">
    <source>
        <dbReference type="ARBA" id="ARBA00022837"/>
    </source>
</evidence>
<dbReference type="InterPro" id="IPR029058">
    <property type="entry name" value="AB_hydrolase_fold"/>
</dbReference>
<dbReference type="InterPro" id="IPR003367">
    <property type="entry name" value="Thrombospondin_3-like_rpt"/>
</dbReference>
<dbReference type="Gene3D" id="3.40.50.1820">
    <property type="entry name" value="alpha/beta hydrolase"/>
    <property type="match status" value="1"/>
</dbReference>
<dbReference type="EMBL" id="DQ257434">
    <property type="protein sequence ID" value="ABB82956.1"/>
    <property type="molecule type" value="Genomic_DNA"/>
</dbReference>
<evidence type="ECO:0000256" key="4">
    <source>
        <dbReference type="SAM" id="Phobius"/>
    </source>
</evidence>
<feature type="compositionally biased region" description="Basic and acidic residues" evidence="3">
    <location>
        <begin position="686"/>
        <end position="700"/>
    </location>
</feature>
<dbReference type="PANTHER" id="PTHR10199:SF119">
    <property type="entry name" value="RE20510P"/>
    <property type="match status" value="1"/>
</dbReference>